<evidence type="ECO:0000256" key="1">
    <source>
        <dbReference type="ARBA" id="ARBA00001913"/>
    </source>
</evidence>
<dbReference type="InterPro" id="IPR051360">
    <property type="entry name" value="Neuronal_Pentraxin_Related"/>
</dbReference>
<dbReference type="PANTHER" id="PTHR19277:SF163">
    <property type="entry name" value="ADHESION G-PROTEIN COUPLED RECEPTOR D2-LIKE ISOFORM X1"/>
    <property type="match status" value="1"/>
</dbReference>
<feature type="domain" description="Pentraxin (PTX)" evidence="7">
    <location>
        <begin position="18"/>
        <end position="218"/>
    </location>
</feature>
<keyword evidence="4" id="KW-1015">Disulfide bond</keyword>
<keyword evidence="3" id="KW-0106">Calcium</keyword>
<reference evidence="8" key="2">
    <citation type="submission" date="2025-09" db="UniProtKB">
        <authorList>
            <consortium name="Ensembl"/>
        </authorList>
    </citation>
    <scope>IDENTIFICATION</scope>
</reference>
<evidence type="ECO:0000256" key="4">
    <source>
        <dbReference type="ARBA" id="ARBA00023157"/>
    </source>
</evidence>
<dbReference type="Proteomes" id="UP000472270">
    <property type="component" value="Unassembled WGS sequence"/>
</dbReference>
<dbReference type="InterPro" id="IPR001759">
    <property type="entry name" value="PTX_dom"/>
</dbReference>
<comment type="cofactor">
    <cofactor evidence="1">
        <name>Ca(2+)</name>
        <dbReference type="ChEBI" id="CHEBI:29108"/>
    </cofactor>
</comment>
<evidence type="ECO:0000256" key="5">
    <source>
        <dbReference type="ARBA" id="ARBA00023180"/>
    </source>
</evidence>
<name>A0A673ML97_9TELE</name>
<dbReference type="PRINTS" id="PR00895">
    <property type="entry name" value="PENTAXIN"/>
</dbReference>
<evidence type="ECO:0000313" key="9">
    <source>
        <dbReference type="Proteomes" id="UP000472270"/>
    </source>
</evidence>
<keyword evidence="5" id="KW-0325">Glycoprotein</keyword>
<dbReference type="PANTHER" id="PTHR19277">
    <property type="entry name" value="PENTRAXIN"/>
    <property type="match status" value="1"/>
</dbReference>
<dbReference type="SMART" id="SM00159">
    <property type="entry name" value="PTX"/>
    <property type="match status" value="1"/>
</dbReference>
<organism evidence="8 9">
    <name type="scientific">Sinocyclocheilus rhinocerous</name>
    <dbReference type="NCBI Taxonomy" id="307959"/>
    <lineage>
        <taxon>Eukaryota</taxon>
        <taxon>Metazoa</taxon>
        <taxon>Chordata</taxon>
        <taxon>Craniata</taxon>
        <taxon>Vertebrata</taxon>
        <taxon>Euteleostomi</taxon>
        <taxon>Actinopterygii</taxon>
        <taxon>Neopterygii</taxon>
        <taxon>Teleostei</taxon>
        <taxon>Ostariophysi</taxon>
        <taxon>Cypriniformes</taxon>
        <taxon>Cyprinidae</taxon>
        <taxon>Cyprininae</taxon>
        <taxon>Sinocyclocheilus</taxon>
    </lineage>
</organism>
<keyword evidence="9" id="KW-1185">Reference proteome</keyword>
<protein>
    <recommendedName>
        <fullName evidence="7">Pentraxin (PTX) domain-containing protein</fullName>
    </recommendedName>
</protein>
<proteinExistence type="predicted"/>
<evidence type="ECO:0000256" key="3">
    <source>
        <dbReference type="ARBA" id="ARBA00022837"/>
    </source>
</evidence>
<evidence type="ECO:0000256" key="2">
    <source>
        <dbReference type="ARBA" id="ARBA00022723"/>
    </source>
</evidence>
<dbReference type="PROSITE" id="PS51828">
    <property type="entry name" value="PTX_2"/>
    <property type="match status" value="1"/>
</dbReference>
<evidence type="ECO:0000313" key="8">
    <source>
        <dbReference type="Ensembl" id="ENSSRHP00000091433.1"/>
    </source>
</evidence>
<accession>A0A673ML97</accession>
<evidence type="ECO:0000259" key="7">
    <source>
        <dbReference type="PROSITE" id="PS51828"/>
    </source>
</evidence>
<keyword evidence="2" id="KW-0479">Metal-binding</keyword>
<dbReference type="Gene3D" id="2.60.120.200">
    <property type="match status" value="1"/>
</dbReference>
<evidence type="ECO:0000256" key="6">
    <source>
        <dbReference type="PROSITE-ProRule" id="PRU01172"/>
    </source>
</evidence>
<dbReference type="Pfam" id="PF00354">
    <property type="entry name" value="Pentaxin"/>
    <property type="match status" value="1"/>
</dbReference>
<dbReference type="SUPFAM" id="SSF49899">
    <property type="entry name" value="Concanavalin A-like lectins/glucanases"/>
    <property type="match status" value="1"/>
</dbReference>
<dbReference type="AlphaFoldDB" id="A0A673ML97"/>
<reference evidence="8" key="1">
    <citation type="submission" date="2025-08" db="UniProtKB">
        <authorList>
            <consortium name="Ensembl"/>
        </authorList>
    </citation>
    <scope>IDENTIFICATION</scope>
</reference>
<comment type="caution">
    <text evidence="6">Lacks conserved residue(s) required for the propagation of feature annotation.</text>
</comment>
<dbReference type="GO" id="GO:0046872">
    <property type="term" value="F:metal ion binding"/>
    <property type="evidence" value="ECO:0007669"/>
    <property type="project" value="UniProtKB-KW"/>
</dbReference>
<sequence>MSILFLRMNLLKIVCPPDIYMLEFPMRPHRKSARLRHKFPNMEALTVCAHLQLDPTCQGLSIVFSYAIQSFIKEFQLQAQITRNEPVHLALLVHGSNTSYITGFPNDASWHFVCTSWDGNTGEWVIWVDGAVVGSGNSLNSTSHIGGDGLFMIGQDQETYGGYNNDKALCGNVTQLYMWDRFLVKSEIQSMEKLYQLVISGLDPSLHHNLSFNSNKTCVAFDPASGKPINSLCTTHRGSVCLFPKGDHLLYDILKL</sequence>
<dbReference type="InterPro" id="IPR013320">
    <property type="entry name" value="ConA-like_dom_sf"/>
</dbReference>
<dbReference type="Ensembl" id="ENSSRHT00000093904.1">
    <property type="protein sequence ID" value="ENSSRHP00000091433.1"/>
    <property type="gene ID" value="ENSSRHG00000045116.1"/>
</dbReference>